<dbReference type="GO" id="GO:0005886">
    <property type="term" value="C:plasma membrane"/>
    <property type="evidence" value="ECO:0007669"/>
    <property type="project" value="UniProtKB-SubCell"/>
</dbReference>
<sequence length="148" mass="17277">MAGTQVLSKILDIREKEKKDAQLAYHKSVDAFEEIGTKLLKLLQKKEAAEAVYEESLSSNMHIDFIQDQLAYITRLEKNIQALQVQLQRARHNMESKQALLSEAHIETKKFEKIIEFRNNESLTQLKQAEESFMNEISIQQYLSHKNR</sequence>
<dbReference type="Pfam" id="PF02050">
    <property type="entry name" value="FliJ"/>
    <property type="match status" value="1"/>
</dbReference>
<protein>
    <recommendedName>
        <fullName evidence="3">Flagellar FliJ protein</fullName>
    </recommendedName>
</protein>
<proteinExistence type="inferred from homology"/>
<dbReference type="Gene3D" id="1.10.287.1700">
    <property type="match status" value="1"/>
</dbReference>
<evidence type="ECO:0000256" key="4">
    <source>
        <dbReference type="ARBA" id="ARBA00022448"/>
    </source>
</evidence>
<evidence type="ECO:0000256" key="7">
    <source>
        <dbReference type="ARBA" id="ARBA00022795"/>
    </source>
</evidence>
<comment type="subcellular location">
    <subcellularLocation>
        <location evidence="1">Cell membrane</location>
        <topology evidence="1">Peripheral membrane protein</topology>
        <orientation evidence="1">Cytoplasmic side</orientation>
    </subcellularLocation>
</comment>
<feature type="coiled-coil region" evidence="11">
    <location>
        <begin position="66"/>
        <end position="107"/>
    </location>
</feature>
<evidence type="ECO:0000256" key="9">
    <source>
        <dbReference type="ARBA" id="ARBA00023136"/>
    </source>
</evidence>
<keyword evidence="8" id="KW-0653">Protein transport</keyword>
<dbReference type="GO" id="GO:0015031">
    <property type="term" value="P:protein transport"/>
    <property type="evidence" value="ECO:0007669"/>
    <property type="project" value="UniProtKB-KW"/>
</dbReference>
<dbReference type="InterPro" id="IPR012823">
    <property type="entry name" value="Flagell_FliJ"/>
</dbReference>
<keyword evidence="12" id="KW-0969">Cilium</keyword>
<evidence type="ECO:0000256" key="8">
    <source>
        <dbReference type="ARBA" id="ARBA00022927"/>
    </source>
</evidence>
<dbReference type="Proteomes" id="UP000637359">
    <property type="component" value="Unassembled WGS sequence"/>
</dbReference>
<reference evidence="12" key="1">
    <citation type="submission" date="2020-08" db="EMBL/GenBank/DDBJ databases">
        <title>Genome public.</title>
        <authorList>
            <person name="Liu C."/>
            <person name="Sun Q."/>
        </authorList>
    </citation>
    <scope>NUCLEOTIDE SEQUENCE</scope>
    <source>
        <strain evidence="12">BX22</strain>
    </source>
</reference>
<keyword evidence="11" id="KW-0175">Coiled coil</keyword>
<keyword evidence="13" id="KW-1185">Reference proteome</keyword>
<comment type="caution">
    <text evidence="12">The sequence shown here is derived from an EMBL/GenBank/DDBJ whole genome shotgun (WGS) entry which is preliminary data.</text>
</comment>
<keyword evidence="5" id="KW-1003">Cell membrane</keyword>
<keyword evidence="12" id="KW-0282">Flagellum</keyword>
<evidence type="ECO:0000256" key="6">
    <source>
        <dbReference type="ARBA" id="ARBA00022500"/>
    </source>
</evidence>
<keyword evidence="4" id="KW-0813">Transport</keyword>
<evidence type="ECO:0000313" key="13">
    <source>
        <dbReference type="Proteomes" id="UP000637359"/>
    </source>
</evidence>
<evidence type="ECO:0000256" key="1">
    <source>
        <dbReference type="ARBA" id="ARBA00004413"/>
    </source>
</evidence>
<comment type="similarity">
    <text evidence="2">Belongs to the FliJ family.</text>
</comment>
<accession>A0A923RIW7</accession>
<evidence type="ECO:0000256" key="10">
    <source>
        <dbReference type="ARBA" id="ARBA00023225"/>
    </source>
</evidence>
<keyword evidence="7" id="KW-1005">Bacterial flagellum biogenesis</keyword>
<dbReference type="NCBIfam" id="TIGR02473">
    <property type="entry name" value="flagell_FliJ"/>
    <property type="match status" value="1"/>
</dbReference>
<keyword evidence="9" id="KW-0472">Membrane</keyword>
<dbReference type="GO" id="GO:0009288">
    <property type="term" value="C:bacterial-type flagellum"/>
    <property type="evidence" value="ECO:0007669"/>
    <property type="project" value="InterPro"/>
</dbReference>
<dbReference type="AlphaFoldDB" id="A0A923RIW7"/>
<evidence type="ECO:0000256" key="11">
    <source>
        <dbReference type="SAM" id="Coils"/>
    </source>
</evidence>
<evidence type="ECO:0000256" key="5">
    <source>
        <dbReference type="ARBA" id="ARBA00022475"/>
    </source>
</evidence>
<evidence type="ECO:0000256" key="2">
    <source>
        <dbReference type="ARBA" id="ARBA00010004"/>
    </source>
</evidence>
<keyword evidence="10" id="KW-1006">Bacterial flagellum protein export</keyword>
<dbReference type="GO" id="GO:0006935">
    <property type="term" value="P:chemotaxis"/>
    <property type="evidence" value="ECO:0007669"/>
    <property type="project" value="UniProtKB-KW"/>
</dbReference>
<keyword evidence="6" id="KW-0145">Chemotaxis</keyword>
<organism evidence="12 13">
    <name type="scientific">Ornithinibacillus hominis</name>
    <dbReference type="NCBI Taxonomy" id="2763055"/>
    <lineage>
        <taxon>Bacteria</taxon>
        <taxon>Bacillati</taxon>
        <taxon>Bacillota</taxon>
        <taxon>Bacilli</taxon>
        <taxon>Bacillales</taxon>
        <taxon>Bacillaceae</taxon>
        <taxon>Ornithinibacillus</taxon>
    </lineage>
</organism>
<gene>
    <name evidence="12" type="primary">fliJ</name>
    <name evidence="12" type="ORF">H8S33_03880</name>
</gene>
<evidence type="ECO:0000313" key="12">
    <source>
        <dbReference type="EMBL" id="MBC5635962.1"/>
    </source>
</evidence>
<dbReference type="GO" id="GO:0071973">
    <property type="term" value="P:bacterial-type flagellum-dependent cell motility"/>
    <property type="evidence" value="ECO:0007669"/>
    <property type="project" value="InterPro"/>
</dbReference>
<dbReference type="RefSeq" id="WP_186868673.1">
    <property type="nucleotide sequence ID" value="NZ_JACOOL010000002.1"/>
</dbReference>
<dbReference type="InterPro" id="IPR053716">
    <property type="entry name" value="Flag_assembly_chemotaxis_eff"/>
</dbReference>
<dbReference type="GO" id="GO:0044781">
    <property type="term" value="P:bacterial-type flagellum organization"/>
    <property type="evidence" value="ECO:0007669"/>
    <property type="project" value="UniProtKB-KW"/>
</dbReference>
<dbReference type="EMBL" id="JACOOL010000002">
    <property type="protein sequence ID" value="MBC5635962.1"/>
    <property type="molecule type" value="Genomic_DNA"/>
</dbReference>
<keyword evidence="12" id="KW-0966">Cell projection</keyword>
<name>A0A923RIW7_9BACI</name>
<evidence type="ECO:0000256" key="3">
    <source>
        <dbReference type="ARBA" id="ARBA00020392"/>
    </source>
</evidence>